<dbReference type="AlphaFoldDB" id="A0AAE2ZXZ5"/>
<keyword evidence="2" id="KW-1185">Reference proteome</keyword>
<organism evidence="1 2">
    <name type="scientific">Waltera acetigignens</name>
    <dbReference type="NCBI Taxonomy" id="2981769"/>
    <lineage>
        <taxon>Bacteria</taxon>
        <taxon>Bacillati</taxon>
        <taxon>Bacillota</taxon>
        <taxon>Clostridia</taxon>
        <taxon>Lachnospirales</taxon>
        <taxon>Lachnospiraceae</taxon>
        <taxon>Waltera</taxon>
    </lineage>
</organism>
<sequence>MELKQNNITGNYFSEEYLMNTVSRFWKNFVAEEISYGNAIAAAPGNVAVAIPASGKRNYKDLVFRKIFHDKEKLLSLYNALNHSHYEDPELLHITTLENAVYLSLQNDLSFVVDFDLWFFEHQSTLNPNMPYRFLLYLASEYSKMNSDDLLYSNKLQMLDTPHFVVFYNGTDPLPEYSTLKLSSAYRNKEETPQLELQVQVININLGFNSELMDACQILKEYAQFVAEVREQAKVYPNRQAIVQAVDVCIRRDILKEFLLENKKEVIDMVFFEYDAEAEKRVIYKDGVEEGRAKEIVRSCKDFNLSKEDAIHKLETLLSIPTQSAIDYYEKFSKEFENEFSKAQKIM</sequence>
<comment type="caution">
    <text evidence="1">The sequence shown here is derived from an EMBL/GenBank/DDBJ whole genome shotgun (WGS) entry which is preliminary data.</text>
</comment>
<dbReference type="Proteomes" id="UP001197795">
    <property type="component" value="Unassembled WGS sequence"/>
</dbReference>
<accession>A0AAE2ZXZ5</accession>
<dbReference type="RefSeq" id="WP_227733173.1">
    <property type="nucleotide sequence ID" value="NZ_JAJEPV010000016.1"/>
</dbReference>
<protein>
    <recommendedName>
        <fullName evidence="3">Transposase, YhgA-like</fullName>
    </recommendedName>
</protein>
<evidence type="ECO:0000313" key="2">
    <source>
        <dbReference type="Proteomes" id="UP001197795"/>
    </source>
</evidence>
<name>A0AAE2ZXZ5_9FIRM</name>
<evidence type="ECO:0000313" key="1">
    <source>
        <dbReference type="EMBL" id="MCC2119562.1"/>
    </source>
</evidence>
<proteinExistence type="predicted"/>
<evidence type="ECO:0008006" key="3">
    <source>
        <dbReference type="Google" id="ProtNLM"/>
    </source>
</evidence>
<dbReference type="EMBL" id="JAJEPV010000016">
    <property type="protein sequence ID" value="MCC2119562.1"/>
    <property type="molecule type" value="Genomic_DNA"/>
</dbReference>
<gene>
    <name evidence="1" type="ORF">LKD75_08145</name>
</gene>
<reference evidence="1 2" key="1">
    <citation type="submission" date="2021-10" db="EMBL/GenBank/DDBJ databases">
        <title>Anaerobic single-cell dispensing facilitates the cultivation of human gut bacteria.</title>
        <authorList>
            <person name="Afrizal A."/>
        </authorList>
    </citation>
    <scope>NUCLEOTIDE SEQUENCE [LARGE SCALE GENOMIC DNA]</scope>
    <source>
        <strain evidence="1 2">CLA-AA-H273</strain>
    </source>
</reference>